<sequence>MDTRVWHVGSRTASQSVASPSVSPVPSPRTQPWSLNHLRLLYMLSRFAMYPSSTDDEEKWLRNLPLLVLVYEAIVSNVLDYDYSPVCTNIVKNGRSRRIWMNISQDARAAIDDLREYHLINALKTCSEDFQPSTAFQVTPAAMRLLASFSAEEKKKIDAFLMPTASGDRVFRPAKSGMIMFDNSLLTVTFDVDDGLFRFVHSDGSVTISKVTDVEAVSYVSSPYLPLCLLAHEATFSSNAPQVAKCKEGVSGIKDKLSFAVVLSNVRVMVGEWIPFGRNQIVTLNDILGSLERCQGGLFTSELDAHPTETTLQIEPCLTKIAIVDFEFDSFTNFEADIHVPEAEGIVQIESFGMHLNGDGTIIYGMYIDAIMDQSADSIYVDHLSRLLVDVDLDSSKIINDLLSPHQRDLMDMLFMEDARSRNKFSLITASEIKPKLPVREYLDRGERENELKQILGEIHSAYDLSEDDKIIIGREGMLLLGPNANHHEPLIVAHLALLSRELFIRFFFKRTFILDDMLNQARTYMKEFEKNPEALGAMRKKVNRCAHDLILLEEILELLRDSMRSLQLPKCPLDSAGCLLYDQLQLKKTHTDLEIRCKDLAKLLRGFRAKLKQVQSQNGNMAKMLLETIVLGVERNLGVMAETTGQVERSNAAGFDLLLVLFTGFLAYDLIERITDGKLIGIDRDKIPGMEWAREQFATHVLEYPALWFAVDSTWMLTVAFVLNAFIAFMIHRMMKTETARVVINKRINIAALERFLRGKTIESRTANFHQDTKVVKVIWIEKLSSGPIAKWRGGFQWSFARPLRTQVVFDLVNRHLLNGTFQGGIGLNAKQLQDHLMRDLQDCGCFDKQYTPPMINKKQTRPGTTRHDVLMRIRTRGRGSSVHPSQ</sequence>
<reference evidence="3" key="1">
    <citation type="submission" date="2019-03" db="EMBL/GenBank/DDBJ databases">
        <title>Long read genome sequence of the mycoparasitic Pythium oligandrum ATCC 38472 isolated from sugarbeet rhizosphere.</title>
        <authorList>
            <person name="Gaulin E."/>
        </authorList>
    </citation>
    <scope>NUCLEOTIDE SEQUENCE</scope>
    <source>
        <strain evidence="3">ATCC 38472_TT</strain>
    </source>
</reference>
<feature type="compositionally biased region" description="Low complexity" evidence="1">
    <location>
        <begin position="13"/>
        <end position="22"/>
    </location>
</feature>
<dbReference type="OrthoDB" id="494993at2759"/>
<evidence type="ECO:0000313" key="4">
    <source>
        <dbReference type="Proteomes" id="UP000794436"/>
    </source>
</evidence>
<feature type="transmembrane region" description="Helical" evidence="2">
    <location>
        <begin position="707"/>
        <end position="732"/>
    </location>
</feature>
<protein>
    <submittedName>
        <fullName evidence="3">Uncharacterized protein</fullName>
    </submittedName>
</protein>
<dbReference type="Proteomes" id="UP000794436">
    <property type="component" value="Unassembled WGS sequence"/>
</dbReference>
<comment type="caution">
    <text evidence="3">The sequence shown here is derived from an EMBL/GenBank/DDBJ whole genome shotgun (WGS) entry which is preliminary data.</text>
</comment>
<feature type="region of interest" description="Disordered" evidence="1">
    <location>
        <begin position="1"/>
        <end position="29"/>
    </location>
</feature>
<accession>A0A8K1CA31</accession>
<dbReference type="AlphaFoldDB" id="A0A8K1CA31"/>
<keyword evidence="2" id="KW-0472">Membrane</keyword>
<evidence type="ECO:0000256" key="2">
    <source>
        <dbReference type="SAM" id="Phobius"/>
    </source>
</evidence>
<organism evidence="3 4">
    <name type="scientific">Pythium oligandrum</name>
    <name type="common">Mycoparasitic fungus</name>
    <dbReference type="NCBI Taxonomy" id="41045"/>
    <lineage>
        <taxon>Eukaryota</taxon>
        <taxon>Sar</taxon>
        <taxon>Stramenopiles</taxon>
        <taxon>Oomycota</taxon>
        <taxon>Peronosporomycetes</taxon>
        <taxon>Pythiales</taxon>
        <taxon>Pythiaceae</taxon>
        <taxon>Pythium</taxon>
    </lineage>
</organism>
<keyword evidence="2" id="KW-1133">Transmembrane helix</keyword>
<keyword evidence="4" id="KW-1185">Reference proteome</keyword>
<keyword evidence="2" id="KW-0812">Transmembrane</keyword>
<proteinExistence type="predicted"/>
<gene>
    <name evidence="3" type="ORF">Poli38472_004583</name>
</gene>
<evidence type="ECO:0000256" key="1">
    <source>
        <dbReference type="SAM" id="MobiDB-lite"/>
    </source>
</evidence>
<evidence type="ECO:0000313" key="3">
    <source>
        <dbReference type="EMBL" id="TMW59514.1"/>
    </source>
</evidence>
<dbReference type="EMBL" id="SPLM01000109">
    <property type="protein sequence ID" value="TMW59514.1"/>
    <property type="molecule type" value="Genomic_DNA"/>
</dbReference>
<name>A0A8K1CA31_PYTOL</name>